<protein>
    <submittedName>
        <fullName evidence="2">Gamma-glutamyltransferase 2</fullName>
    </submittedName>
</protein>
<sequence length="576" mass="60157">MLQAGQVRREPLARPPGCDELGRSGRSHRDPAKSRPAMNRPALNLSALDYRSSYPMARPPVFGRSMVATSQPLAAQAGLAMLAKGGNAVDAAIATAMALTVVEPSGCGLGSDAFAILWDGTQLHGLNASGRAPADWTTERFAGRSAMPERGWDAVTVPGAVSAWIALWRRFGTLPLATLAEPALRFAREGFPVSVQVSRLWANAAPLLGRQPGFAEAFLPNGRPLAAGEIFRNPDLAASLEAIVATEGEAFYRGALAERMVAHAKACGGAMRLDDLAAHRADFVDTLSQPYAGAVVHELPPNGQGIATLITLGILDALGVGAAPVDSLETTHLMIEATKLALADLDHYVADPDAMTIDPRSLLDPAYLAERAREVSASEARLPSFKGPKPGGTVYLSAADANGMMVSFIQSNYMGFGSGVVVPGTGISLQNRGTSFTLDPAHPNCVAPGKRPFHTIIPGFVMDGGGAPLMSFGVMGGPMQAQGHTQMVLRTLKYGQSPQAAADAPRWRVVQGRKVAVEPGLGAELIEGLAKLGHEIVVEPPEAVFAFGGAQLVLRGADGAYVGGSDSRKDGQAVAF</sequence>
<feature type="compositionally biased region" description="Basic and acidic residues" evidence="1">
    <location>
        <begin position="20"/>
        <end position="33"/>
    </location>
</feature>
<dbReference type="OrthoDB" id="9781342at2"/>
<reference evidence="2 3" key="1">
    <citation type="submission" date="2019-03" db="EMBL/GenBank/DDBJ databases">
        <title>Genomic Encyclopedia of Type Strains, Phase IV (KMG-IV): sequencing the most valuable type-strain genomes for metagenomic binning, comparative biology and taxonomic classification.</title>
        <authorList>
            <person name="Goeker M."/>
        </authorList>
    </citation>
    <scope>NUCLEOTIDE SEQUENCE [LARGE SCALE GENOMIC DNA]</scope>
    <source>
        <strain evidence="2 3">DSM 9035</strain>
    </source>
</reference>
<dbReference type="InterPro" id="IPR052896">
    <property type="entry name" value="GGT-like_enzyme"/>
</dbReference>
<name>A0A4R3LZF2_9HYPH</name>
<dbReference type="Pfam" id="PF01019">
    <property type="entry name" value="G_glu_transpept"/>
    <property type="match status" value="1"/>
</dbReference>
<dbReference type="AlphaFoldDB" id="A0A4R3LZF2"/>
<evidence type="ECO:0000313" key="2">
    <source>
        <dbReference type="EMBL" id="TCT06134.1"/>
    </source>
</evidence>
<gene>
    <name evidence="2" type="ORF">EDC64_103238</name>
</gene>
<dbReference type="EMBL" id="SMAI01000003">
    <property type="protein sequence ID" value="TCT06134.1"/>
    <property type="molecule type" value="Genomic_DNA"/>
</dbReference>
<proteinExistence type="predicted"/>
<keyword evidence="2" id="KW-0808">Transferase</keyword>
<dbReference type="Gene3D" id="3.60.20.40">
    <property type="match status" value="1"/>
</dbReference>
<evidence type="ECO:0000256" key="1">
    <source>
        <dbReference type="SAM" id="MobiDB-lite"/>
    </source>
</evidence>
<dbReference type="SUPFAM" id="SSF56235">
    <property type="entry name" value="N-terminal nucleophile aminohydrolases (Ntn hydrolases)"/>
    <property type="match status" value="1"/>
</dbReference>
<feature type="region of interest" description="Disordered" evidence="1">
    <location>
        <begin position="1"/>
        <end position="40"/>
    </location>
</feature>
<dbReference type="Gene3D" id="1.10.246.130">
    <property type="match status" value="1"/>
</dbReference>
<dbReference type="PRINTS" id="PR01210">
    <property type="entry name" value="GGTRANSPTASE"/>
</dbReference>
<accession>A0A4R3LZF2</accession>
<dbReference type="InterPro" id="IPR043137">
    <property type="entry name" value="GGT_ssub_C"/>
</dbReference>
<dbReference type="PANTHER" id="PTHR43881:SF1">
    <property type="entry name" value="GAMMA-GLUTAMYLTRANSPEPTIDASE (AFU_ORTHOLOGUE AFUA_4G13580)"/>
    <property type="match status" value="1"/>
</dbReference>
<dbReference type="InterPro" id="IPR029055">
    <property type="entry name" value="Ntn_hydrolases_N"/>
</dbReference>
<comment type="caution">
    <text evidence="2">The sequence shown here is derived from an EMBL/GenBank/DDBJ whole genome shotgun (WGS) entry which is preliminary data.</text>
</comment>
<dbReference type="InterPro" id="IPR043138">
    <property type="entry name" value="GGT_lsub"/>
</dbReference>
<organism evidence="2 3">
    <name type="scientific">Aquabacter spiritensis</name>
    <dbReference type="NCBI Taxonomy" id="933073"/>
    <lineage>
        <taxon>Bacteria</taxon>
        <taxon>Pseudomonadati</taxon>
        <taxon>Pseudomonadota</taxon>
        <taxon>Alphaproteobacteria</taxon>
        <taxon>Hyphomicrobiales</taxon>
        <taxon>Xanthobacteraceae</taxon>
        <taxon>Aquabacter</taxon>
    </lineage>
</organism>
<dbReference type="Proteomes" id="UP000294664">
    <property type="component" value="Unassembled WGS sequence"/>
</dbReference>
<keyword evidence="3" id="KW-1185">Reference proteome</keyword>
<dbReference type="GO" id="GO:0016740">
    <property type="term" value="F:transferase activity"/>
    <property type="evidence" value="ECO:0007669"/>
    <property type="project" value="UniProtKB-KW"/>
</dbReference>
<evidence type="ECO:0000313" key="3">
    <source>
        <dbReference type="Proteomes" id="UP000294664"/>
    </source>
</evidence>
<dbReference type="PANTHER" id="PTHR43881">
    <property type="entry name" value="GAMMA-GLUTAMYLTRANSPEPTIDASE (AFU_ORTHOLOGUE AFUA_4G13580)"/>
    <property type="match status" value="1"/>
</dbReference>